<reference evidence="1 2" key="1">
    <citation type="journal article" date="2022" name="Genome Biol. Evol.">
        <title>The Spruce Budworm Genome: Reconstructing the Evolutionary History of Antifreeze Proteins.</title>
        <authorList>
            <person name="Beliveau C."/>
            <person name="Gagne P."/>
            <person name="Picq S."/>
            <person name="Vernygora O."/>
            <person name="Keeling C.I."/>
            <person name="Pinkney K."/>
            <person name="Doucet D."/>
            <person name="Wen F."/>
            <person name="Johnston J.S."/>
            <person name="Maaroufi H."/>
            <person name="Boyle B."/>
            <person name="Laroche J."/>
            <person name="Dewar K."/>
            <person name="Juretic N."/>
            <person name="Blackburn G."/>
            <person name="Nisole A."/>
            <person name="Brunet B."/>
            <person name="Brandao M."/>
            <person name="Lumley L."/>
            <person name="Duan J."/>
            <person name="Quan G."/>
            <person name="Lucarotti C.J."/>
            <person name="Roe A.D."/>
            <person name="Sperling F.A.H."/>
            <person name="Levesque R.C."/>
            <person name="Cusson M."/>
        </authorList>
    </citation>
    <scope>NUCLEOTIDE SEQUENCE [LARGE SCALE GENOMIC DNA]</scope>
    <source>
        <strain evidence="1">Glfc:IPQL:Cfum</strain>
    </source>
</reference>
<dbReference type="EMBL" id="CM046131">
    <property type="protein sequence ID" value="KAI8429702.1"/>
    <property type="molecule type" value="Genomic_DNA"/>
</dbReference>
<evidence type="ECO:0000313" key="1">
    <source>
        <dbReference type="EMBL" id="KAI8429702.1"/>
    </source>
</evidence>
<keyword evidence="2" id="KW-1185">Reference proteome</keyword>
<comment type="caution">
    <text evidence="1">The sequence shown here is derived from an EMBL/GenBank/DDBJ whole genome shotgun (WGS) entry which is preliminary data.</text>
</comment>
<accession>A0ACC0JZU2</accession>
<sequence>MASMSVNWPESISFNTYLAYKPPSNLEPIRKIVPENFDWDVNHPKSLVVICIEKLSENWMGYPTLDKLITKDRELFLQILDTNVPLQILVDNIKNDIFWKRYYKSKWSDSPVITNDKRWINVFMEKYYAEILENMNPRQYDPEKVTFLVKLCGPYIQSLSIRSLTPSDIPIQRTISPEMADLITTQQQSDTKLLKKNEILTRGNLTNLVELHITFQLRFIGTEYRKDQFQFTNNDAKNLARGLEKCGQLKILRITRSDMNCQRVKYILRGLSDNQNIETLDFSHCKIGDEGAASIAKFMLRHENLRSLILADNVFGPAGVENIAHSLNHLGCSIRNLDLRLNDRLGSEGIAHIAVTIARGCNLTSLNISGCGIKSTPLKKAPTGVWSTTSADSPPTCGELLARAIGLAKTPLRALDISVNDIGSPSDSCLSNAICLSYLVDVNLKRSGMSSMSMAIGESAAASQRLRREAEKGIRFRRSASRVLQARRVAKGMNIDADPVLLAQQLSARPSIVSVTSEDGIYCMQTQPLPADFSFVPILKSPLPSSRASSITGPPTSRRSSHHMVLEPVKEMRRSALVRRGSDGSLLQSRGDSAPRHIKIFVSNELVSSEHY</sequence>
<name>A0ACC0JZU2_CHOFU</name>
<gene>
    <name evidence="1" type="ORF">MSG28_000270</name>
</gene>
<protein>
    <submittedName>
        <fullName evidence="1">Uncharacterized protein</fullName>
    </submittedName>
</protein>
<evidence type="ECO:0000313" key="2">
    <source>
        <dbReference type="Proteomes" id="UP001064048"/>
    </source>
</evidence>
<proteinExistence type="predicted"/>
<organism evidence="1 2">
    <name type="scientific">Choristoneura fumiferana</name>
    <name type="common">Spruce budworm moth</name>
    <name type="synonym">Archips fumiferana</name>
    <dbReference type="NCBI Taxonomy" id="7141"/>
    <lineage>
        <taxon>Eukaryota</taxon>
        <taxon>Metazoa</taxon>
        <taxon>Ecdysozoa</taxon>
        <taxon>Arthropoda</taxon>
        <taxon>Hexapoda</taxon>
        <taxon>Insecta</taxon>
        <taxon>Pterygota</taxon>
        <taxon>Neoptera</taxon>
        <taxon>Endopterygota</taxon>
        <taxon>Lepidoptera</taxon>
        <taxon>Glossata</taxon>
        <taxon>Ditrysia</taxon>
        <taxon>Tortricoidea</taxon>
        <taxon>Tortricidae</taxon>
        <taxon>Tortricinae</taxon>
        <taxon>Choristoneura</taxon>
    </lineage>
</organism>
<dbReference type="Proteomes" id="UP001064048">
    <property type="component" value="Chromosome Z"/>
</dbReference>